<dbReference type="InterPro" id="IPR036388">
    <property type="entry name" value="WH-like_DNA-bd_sf"/>
</dbReference>
<dbReference type="InterPro" id="IPR036390">
    <property type="entry name" value="WH_DNA-bd_sf"/>
</dbReference>
<accession>A0ABQ1JD18</accession>
<name>A0ABQ1JD18_9SPHN</name>
<sequence length="169" mass="19034">MKQREFYDDPIIQKAYTAKKLLDLAFLIKAQVTEVYVHRGMIFPVSCSSTLLFLNKCGPASVTEVARALQHPHQTVAQHLTTLSKLSIIDKQADQTDRRRVEYVLTDLGAAQAKLLDEYNQDAARVFEQLDQDIGTDLGSVLDTGIAALKRQSMGDRFWDQFEAETVQS</sequence>
<reference evidence="3" key="1">
    <citation type="journal article" date="2019" name="Int. J. Syst. Evol. Microbiol.">
        <title>The Global Catalogue of Microorganisms (GCM) 10K type strain sequencing project: providing services to taxonomists for standard genome sequencing and annotation.</title>
        <authorList>
            <consortium name="The Broad Institute Genomics Platform"/>
            <consortium name="The Broad Institute Genome Sequencing Center for Infectious Disease"/>
            <person name="Wu L."/>
            <person name="Ma J."/>
        </authorList>
    </citation>
    <scope>NUCLEOTIDE SEQUENCE [LARGE SCALE GENOMIC DNA]</scope>
    <source>
        <strain evidence="3">CGMCC 1.12851</strain>
    </source>
</reference>
<dbReference type="SMART" id="SM00347">
    <property type="entry name" value="HTH_MARR"/>
    <property type="match status" value="1"/>
</dbReference>
<dbReference type="EMBL" id="BMGD01000003">
    <property type="protein sequence ID" value="GGB65849.1"/>
    <property type="molecule type" value="Genomic_DNA"/>
</dbReference>
<feature type="domain" description="HTH marR-type" evidence="1">
    <location>
        <begin position="38"/>
        <end position="135"/>
    </location>
</feature>
<dbReference type="Pfam" id="PF12802">
    <property type="entry name" value="MarR_2"/>
    <property type="match status" value="1"/>
</dbReference>
<evidence type="ECO:0000313" key="3">
    <source>
        <dbReference type="Proteomes" id="UP000614261"/>
    </source>
</evidence>
<dbReference type="Proteomes" id="UP000614261">
    <property type="component" value="Unassembled WGS sequence"/>
</dbReference>
<gene>
    <name evidence="2" type="ORF">GCM10010833_21270</name>
</gene>
<evidence type="ECO:0000259" key="1">
    <source>
        <dbReference type="SMART" id="SM00347"/>
    </source>
</evidence>
<organism evidence="2 3">
    <name type="scientific">Blastomonas aquatica</name>
    <dbReference type="NCBI Taxonomy" id="1510276"/>
    <lineage>
        <taxon>Bacteria</taxon>
        <taxon>Pseudomonadati</taxon>
        <taxon>Pseudomonadota</taxon>
        <taxon>Alphaproteobacteria</taxon>
        <taxon>Sphingomonadales</taxon>
        <taxon>Sphingomonadaceae</taxon>
        <taxon>Blastomonas</taxon>
    </lineage>
</organism>
<comment type="caution">
    <text evidence="2">The sequence shown here is derived from an EMBL/GenBank/DDBJ whole genome shotgun (WGS) entry which is preliminary data.</text>
</comment>
<evidence type="ECO:0000313" key="2">
    <source>
        <dbReference type="EMBL" id="GGB65849.1"/>
    </source>
</evidence>
<proteinExistence type="predicted"/>
<dbReference type="InterPro" id="IPR000835">
    <property type="entry name" value="HTH_MarR-typ"/>
</dbReference>
<dbReference type="RefSeq" id="WP_188514370.1">
    <property type="nucleotide sequence ID" value="NZ_BMGD01000003.1"/>
</dbReference>
<protein>
    <recommendedName>
        <fullName evidence="1">HTH marR-type domain-containing protein</fullName>
    </recommendedName>
</protein>
<keyword evidence="3" id="KW-1185">Reference proteome</keyword>
<dbReference type="Gene3D" id="1.10.10.10">
    <property type="entry name" value="Winged helix-like DNA-binding domain superfamily/Winged helix DNA-binding domain"/>
    <property type="match status" value="1"/>
</dbReference>
<dbReference type="SUPFAM" id="SSF46785">
    <property type="entry name" value="Winged helix' DNA-binding domain"/>
    <property type="match status" value="1"/>
</dbReference>